<reference evidence="2 3" key="1">
    <citation type="submission" date="2017-03" db="EMBL/GenBank/DDBJ databases">
        <authorList>
            <person name="Afonso C.L."/>
            <person name="Miller P.J."/>
            <person name="Scott M.A."/>
            <person name="Spackman E."/>
            <person name="Goraichik I."/>
            <person name="Dimitrov K.M."/>
            <person name="Suarez D.L."/>
            <person name="Swayne D.E."/>
        </authorList>
    </citation>
    <scope>NUCLEOTIDE SEQUENCE [LARGE SCALE GENOMIC DNA]</scope>
    <source>
        <strain evidence="2 3">CECT 7680</strain>
    </source>
</reference>
<organism evidence="2 3">
    <name type="scientific">Pseudoruegeria aquimaris</name>
    <dbReference type="NCBI Taxonomy" id="393663"/>
    <lineage>
        <taxon>Bacteria</taxon>
        <taxon>Pseudomonadati</taxon>
        <taxon>Pseudomonadota</taxon>
        <taxon>Alphaproteobacteria</taxon>
        <taxon>Rhodobacterales</taxon>
        <taxon>Roseobacteraceae</taxon>
        <taxon>Pseudoruegeria</taxon>
    </lineage>
</organism>
<name>A0A1Y5SQQ4_9RHOB</name>
<evidence type="ECO:0000313" key="3">
    <source>
        <dbReference type="Proteomes" id="UP000193409"/>
    </source>
</evidence>
<dbReference type="Proteomes" id="UP000193409">
    <property type="component" value="Unassembled WGS sequence"/>
</dbReference>
<keyword evidence="3" id="KW-1185">Reference proteome</keyword>
<protein>
    <submittedName>
        <fullName evidence="2">Uncharacterized protein</fullName>
    </submittedName>
</protein>
<evidence type="ECO:0000313" key="2">
    <source>
        <dbReference type="EMBL" id="SLN46230.1"/>
    </source>
</evidence>
<accession>A0A1Y5SQQ4</accession>
<evidence type="ECO:0000256" key="1">
    <source>
        <dbReference type="SAM" id="SignalP"/>
    </source>
</evidence>
<dbReference type="OrthoDB" id="7868254at2"/>
<dbReference type="EMBL" id="FWFQ01000016">
    <property type="protein sequence ID" value="SLN46230.1"/>
    <property type="molecule type" value="Genomic_DNA"/>
</dbReference>
<feature type="chain" id="PRO_5012915608" evidence="1">
    <location>
        <begin position="20"/>
        <end position="72"/>
    </location>
</feature>
<dbReference type="PROSITE" id="PS51257">
    <property type="entry name" value="PROKAR_LIPOPROTEIN"/>
    <property type="match status" value="1"/>
</dbReference>
<feature type="signal peptide" evidence="1">
    <location>
        <begin position="1"/>
        <end position="19"/>
    </location>
</feature>
<proteinExistence type="predicted"/>
<gene>
    <name evidence="2" type="ORF">PSA7680_02365</name>
</gene>
<dbReference type="RefSeq" id="WP_085868918.1">
    <property type="nucleotide sequence ID" value="NZ_FWFQ01000016.1"/>
</dbReference>
<sequence length="72" mass="7604">MSVRRLPALFLGLALLGLAACGPSADTSGLPTQFPLLEGDQDLWPTMSDAERQRAILFLTSGSTIQSSLLAD</sequence>
<keyword evidence="1" id="KW-0732">Signal</keyword>
<dbReference type="AlphaFoldDB" id="A0A1Y5SQQ4"/>